<sequence length="82" mass="8647">MSATIEIFADSSPESRRVVDEVKALACSKCEVIVYNMNEGSSTAGGQDKAGAYGITALPAVTINGRIIDVERLTRAKSALLD</sequence>
<protein>
    <submittedName>
        <fullName evidence="1">Glutaredoxin</fullName>
    </submittedName>
</protein>
<comment type="caution">
    <text evidence="1">The sequence shown here is derived from an EMBL/GenBank/DDBJ whole genome shotgun (WGS) entry which is preliminary data.</text>
</comment>
<evidence type="ECO:0000313" key="2">
    <source>
        <dbReference type="Proteomes" id="UP001589818"/>
    </source>
</evidence>
<evidence type="ECO:0000313" key="1">
    <source>
        <dbReference type="EMBL" id="MFC0391040.1"/>
    </source>
</evidence>
<accession>A0ABV6J583</accession>
<keyword evidence="2" id="KW-1185">Reference proteome</keyword>
<dbReference type="Gene3D" id="3.40.30.10">
    <property type="entry name" value="Glutaredoxin"/>
    <property type="match status" value="1"/>
</dbReference>
<dbReference type="Proteomes" id="UP001589818">
    <property type="component" value="Unassembled WGS sequence"/>
</dbReference>
<proteinExistence type="predicted"/>
<organism evidence="1 2">
    <name type="scientific">Paenibacillus mendelii</name>
    <dbReference type="NCBI Taxonomy" id="206163"/>
    <lineage>
        <taxon>Bacteria</taxon>
        <taxon>Bacillati</taxon>
        <taxon>Bacillota</taxon>
        <taxon>Bacilli</taxon>
        <taxon>Bacillales</taxon>
        <taxon>Paenibacillaceae</taxon>
        <taxon>Paenibacillus</taxon>
    </lineage>
</organism>
<name>A0ABV6J583_9BACL</name>
<dbReference type="EMBL" id="JBHLVF010000010">
    <property type="protein sequence ID" value="MFC0391040.1"/>
    <property type="molecule type" value="Genomic_DNA"/>
</dbReference>
<reference evidence="1 2" key="1">
    <citation type="submission" date="2024-09" db="EMBL/GenBank/DDBJ databases">
        <authorList>
            <person name="Sun Q."/>
            <person name="Mori K."/>
        </authorList>
    </citation>
    <scope>NUCLEOTIDE SEQUENCE [LARGE SCALE GENOMIC DNA]</scope>
    <source>
        <strain evidence="1 2">CCM 4839</strain>
    </source>
</reference>
<gene>
    <name evidence="1" type="ORF">ACFFJ8_06590</name>
</gene>
<dbReference type="RefSeq" id="WP_204818290.1">
    <property type="nucleotide sequence ID" value="NZ_JANHOF010000004.1"/>
</dbReference>